<dbReference type="InterPro" id="IPR032466">
    <property type="entry name" value="Metal_Hydrolase"/>
</dbReference>
<dbReference type="PANTHER" id="PTHR11113:SF14">
    <property type="entry name" value="N-ACETYLGLUCOSAMINE-6-PHOSPHATE DEACETYLASE"/>
    <property type="match status" value="1"/>
</dbReference>
<evidence type="ECO:0000256" key="3">
    <source>
        <dbReference type="ARBA" id="ARBA00022801"/>
    </source>
</evidence>
<proteinExistence type="inferred from homology"/>
<dbReference type="PANTHER" id="PTHR11113">
    <property type="entry name" value="N-ACETYLGLUCOSAMINE-6-PHOSPHATE DEACETYLASE"/>
    <property type="match status" value="1"/>
</dbReference>
<evidence type="ECO:0000256" key="2">
    <source>
        <dbReference type="ARBA" id="ARBA00022723"/>
    </source>
</evidence>
<dbReference type="PIRSF" id="PIRSF038994">
    <property type="entry name" value="NagA"/>
    <property type="match status" value="1"/>
</dbReference>
<keyword evidence="4" id="KW-0119">Carbohydrate metabolism</keyword>
<dbReference type="Gene3D" id="3.20.20.140">
    <property type="entry name" value="Metal-dependent hydrolases"/>
    <property type="match status" value="1"/>
</dbReference>
<dbReference type="SUPFAM" id="SSF51556">
    <property type="entry name" value="Metallo-dependent hydrolases"/>
    <property type="match status" value="1"/>
</dbReference>
<comment type="similarity">
    <text evidence="1 4">Belongs to the metallo-dependent hydrolases superfamily. NagA family.</text>
</comment>
<protein>
    <submittedName>
        <fullName evidence="5">N-acetylglucosamine-6-phosphate deacetylase</fullName>
        <ecNumber evidence="5">3.5.1.25</ecNumber>
    </submittedName>
</protein>
<dbReference type="Proteomes" id="UP001593940">
    <property type="component" value="Unassembled WGS sequence"/>
</dbReference>
<evidence type="ECO:0000256" key="4">
    <source>
        <dbReference type="PIRNR" id="PIRNR038994"/>
    </source>
</evidence>
<evidence type="ECO:0000313" key="5">
    <source>
        <dbReference type="EMBL" id="MFC1456006.1"/>
    </source>
</evidence>
<evidence type="ECO:0000313" key="6">
    <source>
        <dbReference type="Proteomes" id="UP001593940"/>
    </source>
</evidence>
<gene>
    <name evidence="5" type="ORF">ACETIH_04550</name>
</gene>
<comment type="caution">
    <text evidence="5">The sequence shown here is derived from an EMBL/GenBank/DDBJ whole genome shotgun (WGS) entry which is preliminary data.</text>
</comment>
<name>A0ABV6Y406_9HYPH</name>
<keyword evidence="3 4" id="KW-0378">Hydrolase</keyword>
<dbReference type="GO" id="GO:0008448">
    <property type="term" value="F:N-acetylglucosamine-6-phosphate deacetylase activity"/>
    <property type="evidence" value="ECO:0007669"/>
    <property type="project" value="UniProtKB-EC"/>
</dbReference>
<organism evidence="5 6">
    <name type="scientific">Microvirga arabica</name>
    <dbReference type="NCBI Taxonomy" id="1128671"/>
    <lineage>
        <taxon>Bacteria</taxon>
        <taxon>Pseudomonadati</taxon>
        <taxon>Pseudomonadota</taxon>
        <taxon>Alphaproteobacteria</taxon>
        <taxon>Hyphomicrobiales</taxon>
        <taxon>Methylobacteriaceae</taxon>
        <taxon>Microvirga</taxon>
    </lineage>
</organism>
<dbReference type="InterPro" id="IPR003764">
    <property type="entry name" value="GlcNAc_6-P_deAcase"/>
</dbReference>
<keyword evidence="6" id="KW-1185">Reference proteome</keyword>
<dbReference type="EMBL" id="JBHOMY010000011">
    <property type="protein sequence ID" value="MFC1456006.1"/>
    <property type="molecule type" value="Genomic_DNA"/>
</dbReference>
<accession>A0ABV6Y406</accession>
<dbReference type="RefSeq" id="WP_377028950.1">
    <property type="nucleotide sequence ID" value="NZ_JBHOMY010000011.1"/>
</dbReference>
<reference evidence="5 6" key="1">
    <citation type="submission" date="2024-09" db="EMBL/GenBank/DDBJ databases">
        <title>Nodulacao em especies de Leguminosae Basais da Amazonia e Caracterizacao dos Rizobios e Bacterias Associadas aos Nodulos.</title>
        <authorList>
            <person name="Jambeiro I.C.A."/>
            <person name="Lopes I.S."/>
            <person name="Aguiar E.R.G.R."/>
            <person name="Santos A.F.J."/>
            <person name="Dos Santos J.M.F."/>
            <person name="Gross E."/>
        </authorList>
    </citation>
    <scope>NUCLEOTIDE SEQUENCE [LARGE SCALE GENOMIC DNA]</scope>
    <source>
        <strain evidence="5 6">BRUESC1165</strain>
    </source>
</reference>
<sequence length="351" mass="36803">MRSAGLFDLQVNGFAGVDFNSDEVDADRLDHALEAMLATGATSCLPTLITAPPGVLAARFAALDRAVARSKLGPVMVPGYHLEGPFLNSSDGYAGCHPANAMAAPEISMIERLARSLSRPILLVTIAPELPGSEDFISAMCSAGRVIAIGHSAADVATISRAAQAGARLSTHLGNGLPQTLHKVDNPLMAQLAEDRLSASLIVDGIHLPPHALKVMLRVKGLERSILVSDAVSAAATEPGLYPFAGMVVEHASDGSVRLPGSHYLAGSALTLDGAVRNLVKWSLATPEQAVQMASYNPRNLMRLAFRTFSITNEVGQVTWSPELRPLEVSVGPVGRTFPATTHRGSPATDG</sequence>
<keyword evidence="2" id="KW-0479">Metal-binding</keyword>
<evidence type="ECO:0000256" key="1">
    <source>
        <dbReference type="ARBA" id="ARBA00010716"/>
    </source>
</evidence>
<dbReference type="EC" id="3.5.1.25" evidence="5"/>